<dbReference type="GO" id="GO:0051209">
    <property type="term" value="P:release of sequestered calcium ion into cytosol"/>
    <property type="evidence" value="ECO:0007669"/>
    <property type="project" value="TreeGrafter"/>
</dbReference>
<dbReference type="GO" id="GO:0005509">
    <property type="term" value="F:calcium ion binding"/>
    <property type="evidence" value="ECO:0007669"/>
    <property type="project" value="TreeGrafter"/>
</dbReference>
<reference evidence="4" key="1">
    <citation type="submission" date="2023-06" db="EMBL/GenBank/DDBJ databases">
        <title>Reference genome for the Northern bat (Eptesicus nilssonii), a most northern bat species.</title>
        <authorList>
            <person name="Laine V.N."/>
            <person name="Pulliainen A.T."/>
            <person name="Lilley T.M."/>
        </authorList>
    </citation>
    <scope>NUCLEOTIDE SEQUENCE</scope>
    <source>
        <strain evidence="4">BLF_Eptnil</strain>
        <tissue evidence="4">Kidney</tissue>
    </source>
</reference>
<dbReference type="PROSITE" id="PS50919">
    <property type="entry name" value="MIR"/>
    <property type="match status" value="1"/>
</dbReference>
<dbReference type="AlphaFoldDB" id="A0AA40HJZ7"/>
<dbReference type="SUPFAM" id="SSF82109">
    <property type="entry name" value="MIR domain"/>
    <property type="match status" value="1"/>
</dbReference>
<dbReference type="EMBL" id="JAULJE010000018">
    <property type="protein sequence ID" value="KAK1332620.1"/>
    <property type="molecule type" value="Genomic_DNA"/>
</dbReference>
<dbReference type="GO" id="GO:0005220">
    <property type="term" value="F:inositol 1,4,5-trisphosphate-gated calcium channel activity"/>
    <property type="evidence" value="ECO:0007669"/>
    <property type="project" value="TreeGrafter"/>
</dbReference>
<dbReference type="GO" id="GO:0005886">
    <property type="term" value="C:plasma membrane"/>
    <property type="evidence" value="ECO:0007669"/>
    <property type="project" value="TreeGrafter"/>
</dbReference>
<dbReference type="PANTHER" id="PTHR13715">
    <property type="entry name" value="RYANODINE RECEPTOR AND IP3 RECEPTOR"/>
    <property type="match status" value="1"/>
</dbReference>
<gene>
    <name evidence="4" type="ORF">QTO34_007303</name>
</gene>
<evidence type="ECO:0000313" key="5">
    <source>
        <dbReference type="Proteomes" id="UP001177744"/>
    </source>
</evidence>
<sequence length="178" mass="19420">MKWSDNKEDILKGGDVVRLFHAEQEKFLTCDEHRKQQHVFLRTTGRQSATSATSSKALWEVEVRGVGGRVDPSLCGGPGQAHRTVGPVLSALSARLCLNRSPGVTASSRSQRRGACGRGARSPGRPWPVGLALHRRGLVSSQRLRRLRRFLELFVLVALYPAPLPPPPHPPIPAASIS</sequence>
<dbReference type="SMART" id="SM00472">
    <property type="entry name" value="MIR"/>
    <property type="match status" value="1"/>
</dbReference>
<proteinExistence type="predicted"/>
<dbReference type="Gene3D" id="2.80.10.50">
    <property type="match status" value="1"/>
</dbReference>
<dbReference type="GO" id="GO:0005789">
    <property type="term" value="C:endoplasmic reticulum membrane"/>
    <property type="evidence" value="ECO:0007669"/>
    <property type="project" value="TreeGrafter"/>
</dbReference>
<keyword evidence="1" id="KW-0677">Repeat</keyword>
<dbReference type="GO" id="GO:0070679">
    <property type="term" value="F:inositol 1,4,5 trisphosphate binding"/>
    <property type="evidence" value="ECO:0007669"/>
    <property type="project" value="TreeGrafter"/>
</dbReference>
<dbReference type="GO" id="GO:0035091">
    <property type="term" value="F:phosphatidylinositol binding"/>
    <property type="evidence" value="ECO:0007669"/>
    <property type="project" value="TreeGrafter"/>
</dbReference>
<evidence type="ECO:0000259" key="3">
    <source>
        <dbReference type="PROSITE" id="PS50919"/>
    </source>
</evidence>
<dbReference type="InterPro" id="IPR036300">
    <property type="entry name" value="MIR_dom_sf"/>
</dbReference>
<accession>A0AA40HJZ7</accession>
<dbReference type="InterPro" id="IPR016093">
    <property type="entry name" value="MIR_motif"/>
</dbReference>
<dbReference type="PANTHER" id="PTHR13715:SF52">
    <property type="entry name" value="INOSITOL 1,4,5-TRISPHOSPHATE RECEPTOR TYPE 1"/>
    <property type="match status" value="1"/>
</dbReference>
<feature type="domain" description="MIR" evidence="3">
    <location>
        <begin position="8"/>
        <end position="64"/>
    </location>
</feature>
<feature type="region of interest" description="Disordered" evidence="2">
    <location>
        <begin position="103"/>
        <end position="127"/>
    </location>
</feature>
<comment type="caution">
    <text evidence="4">The sequence shown here is derived from an EMBL/GenBank/DDBJ whole genome shotgun (WGS) entry which is preliminary data.</text>
</comment>
<evidence type="ECO:0000313" key="4">
    <source>
        <dbReference type="EMBL" id="KAK1332620.1"/>
    </source>
</evidence>
<dbReference type="Proteomes" id="UP001177744">
    <property type="component" value="Unassembled WGS sequence"/>
</dbReference>
<evidence type="ECO:0000256" key="2">
    <source>
        <dbReference type="SAM" id="MobiDB-lite"/>
    </source>
</evidence>
<evidence type="ECO:0000256" key="1">
    <source>
        <dbReference type="ARBA" id="ARBA00022737"/>
    </source>
</evidence>
<dbReference type="Pfam" id="PF02815">
    <property type="entry name" value="MIR"/>
    <property type="match status" value="1"/>
</dbReference>
<dbReference type="InterPro" id="IPR015925">
    <property type="entry name" value="Ryanodine_IP3_receptor"/>
</dbReference>
<name>A0AA40HJZ7_CNENI</name>
<protein>
    <recommendedName>
        <fullName evidence="3">MIR domain-containing protein</fullName>
    </recommendedName>
</protein>
<organism evidence="4 5">
    <name type="scientific">Cnephaeus nilssonii</name>
    <name type="common">Northern bat</name>
    <name type="synonym">Eptesicus nilssonii</name>
    <dbReference type="NCBI Taxonomy" id="3371016"/>
    <lineage>
        <taxon>Eukaryota</taxon>
        <taxon>Metazoa</taxon>
        <taxon>Chordata</taxon>
        <taxon>Craniata</taxon>
        <taxon>Vertebrata</taxon>
        <taxon>Euteleostomi</taxon>
        <taxon>Mammalia</taxon>
        <taxon>Eutheria</taxon>
        <taxon>Laurasiatheria</taxon>
        <taxon>Chiroptera</taxon>
        <taxon>Yangochiroptera</taxon>
        <taxon>Vespertilionidae</taxon>
        <taxon>Cnephaeus</taxon>
    </lineage>
</organism>
<dbReference type="GO" id="GO:0016529">
    <property type="term" value="C:sarcoplasmic reticulum"/>
    <property type="evidence" value="ECO:0007669"/>
    <property type="project" value="TreeGrafter"/>
</dbReference>
<dbReference type="GO" id="GO:0030667">
    <property type="term" value="C:secretory granule membrane"/>
    <property type="evidence" value="ECO:0007669"/>
    <property type="project" value="TreeGrafter"/>
</dbReference>
<keyword evidence="5" id="KW-1185">Reference proteome</keyword>